<dbReference type="InterPro" id="IPR036514">
    <property type="entry name" value="SGNH_hydro_sf"/>
</dbReference>
<keyword evidence="3" id="KW-1185">Reference proteome</keyword>
<dbReference type="RefSeq" id="WP_259310949.1">
    <property type="nucleotide sequence ID" value="NZ_CP087164.1"/>
</dbReference>
<dbReference type="KEGG" id="sbae:DSM104329_03296"/>
<keyword evidence="1" id="KW-0732">Signal</keyword>
<dbReference type="Proteomes" id="UP001162834">
    <property type="component" value="Chromosome"/>
</dbReference>
<reference evidence="2" key="1">
    <citation type="journal article" date="2022" name="Int. J. Syst. Evol. Microbiol.">
        <title>Pseudomonas aegrilactucae sp. nov. and Pseudomonas morbosilactucae sp. nov., pathogens causing bacterial rot of lettuce in Japan.</title>
        <authorList>
            <person name="Sawada H."/>
            <person name="Fujikawa T."/>
            <person name="Satou M."/>
        </authorList>
    </citation>
    <scope>NUCLEOTIDE SEQUENCE</scope>
    <source>
        <strain evidence="2">0166_1</strain>
    </source>
</reference>
<evidence type="ECO:0008006" key="4">
    <source>
        <dbReference type="Google" id="ProtNLM"/>
    </source>
</evidence>
<sequence>MHRLRLLAIALLVAAPALAAAAAAQTPTTPLSADTVSENGWIALRITGPAGAQAAIGERVDGAIVPLTSVALAGGRAEVPRLAAWQCDRTLRRFVVTTPNPDGTLASADAAVRTPSCSRRMRLTVASSRVRTGGTITVRVEDAWHAGGASARVCARPPRGAGARCRVLRPSAAQPATASWRASSAGLWRIRLTTADGQRSDRTVRVSPPGRVRLLATGDSMIQIIDSDLSARLENAAVRSDARISTGISKPFMLDWVKLARRQAASSRPDVTVVFLGANDGFPIGDVACCGKPWIDAYAGRVRAMMRSYLRDGEGRVYWLLLPPPGKESFARVFRSVNGAIRLAARGQGPRVRLIDVGKVVAPGGHFRRTITYKGRTVVVRQDDQVHLSTAGAAIATDLIVAALRRDGLTR</sequence>
<dbReference type="Gene3D" id="3.40.50.1110">
    <property type="entry name" value="SGNH hydrolase"/>
    <property type="match status" value="1"/>
</dbReference>
<dbReference type="AlphaFoldDB" id="A0A9E7C0X5"/>
<gene>
    <name evidence="2" type="ORF">DSM104329_03296</name>
</gene>
<dbReference type="Pfam" id="PF04311">
    <property type="entry name" value="DUF459"/>
    <property type="match status" value="1"/>
</dbReference>
<evidence type="ECO:0000313" key="3">
    <source>
        <dbReference type="Proteomes" id="UP001162834"/>
    </source>
</evidence>
<dbReference type="EMBL" id="CP087164">
    <property type="protein sequence ID" value="UGS36885.1"/>
    <property type="molecule type" value="Genomic_DNA"/>
</dbReference>
<evidence type="ECO:0000256" key="1">
    <source>
        <dbReference type="SAM" id="SignalP"/>
    </source>
</evidence>
<organism evidence="2 3">
    <name type="scientific">Capillimicrobium parvum</name>
    <dbReference type="NCBI Taxonomy" id="2884022"/>
    <lineage>
        <taxon>Bacteria</taxon>
        <taxon>Bacillati</taxon>
        <taxon>Actinomycetota</taxon>
        <taxon>Thermoleophilia</taxon>
        <taxon>Solirubrobacterales</taxon>
        <taxon>Capillimicrobiaceae</taxon>
        <taxon>Capillimicrobium</taxon>
    </lineage>
</organism>
<name>A0A9E7C0X5_9ACTN</name>
<evidence type="ECO:0000313" key="2">
    <source>
        <dbReference type="EMBL" id="UGS36885.1"/>
    </source>
</evidence>
<dbReference type="InterPro" id="IPR007407">
    <property type="entry name" value="DUF459"/>
</dbReference>
<proteinExistence type="predicted"/>
<feature type="chain" id="PRO_5038746961" description="SGNH hydrolase-type esterase domain-containing protein" evidence="1">
    <location>
        <begin position="20"/>
        <end position="411"/>
    </location>
</feature>
<protein>
    <recommendedName>
        <fullName evidence="4">SGNH hydrolase-type esterase domain-containing protein</fullName>
    </recommendedName>
</protein>
<feature type="signal peptide" evidence="1">
    <location>
        <begin position="1"/>
        <end position="19"/>
    </location>
</feature>
<dbReference type="SUPFAM" id="SSF52266">
    <property type="entry name" value="SGNH hydrolase"/>
    <property type="match status" value="1"/>
</dbReference>
<accession>A0A9E7C0X5</accession>